<proteinExistence type="predicted"/>
<evidence type="ECO:0000313" key="2">
    <source>
        <dbReference type="EMBL" id="KAK7269298.1"/>
    </source>
</evidence>
<reference evidence="2 3" key="1">
    <citation type="submission" date="2024-01" db="EMBL/GenBank/DDBJ databases">
        <title>The genomes of 5 underutilized Papilionoideae crops provide insights into root nodulation and disease resistanc.</title>
        <authorList>
            <person name="Yuan L."/>
        </authorList>
    </citation>
    <scope>NUCLEOTIDE SEQUENCE [LARGE SCALE GENOMIC DNA]</scope>
    <source>
        <strain evidence="2">ZHUSHIDOU_FW_LH</strain>
        <tissue evidence="2">Leaf</tissue>
    </source>
</reference>
<dbReference type="Proteomes" id="UP001372338">
    <property type="component" value="Unassembled WGS sequence"/>
</dbReference>
<feature type="compositionally biased region" description="Basic and acidic residues" evidence="1">
    <location>
        <begin position="149"/>
        <end position="159"/>
    </location>
</feature>
<feature type="region of interest" description="Disordered" evidence="1">
    <location>
        <begin position="149"/>
        <end position="223"/>
    </location>
</feature>
<name>A0AAN9FCJ8_CROPI</name>
<comment type="caution">
    <text evidence="2">The sequence shown here is derived from an EMBL/GenBank/DDBJ whole genome shotgun (WGS) entry which is preliminary data.</text>
</comment>
<protein>
    <submittedName>
        <fullName evidence="2">Uncharacterized protein</fullName>
    </submittedName>
</protein>
<evidence type="ECO:0000256" key="1">
    <source>
        <dbReference type="SAM" id="MobiDB-lite"/>
    </source>
</evidence>
<gene>
    <name evidence="2" type="ORF">RIF29_22021</name>
</gene>
<dbReference type="SUPFAM" id="SSF48371">
    <property type="entry name" value="ARM repeat"/>
    <property type="match status" value="1"/>
</dbReference>
<dbReference type="InterPro" id="IPR016024">
    <property type="entry name" value="ARM-type_fold"/>
</dbReference>
<keyword evidence="3" id="KW-1185">Reference proteome</keyword>
<evidence type="ECO:0000313" key="3">
    <source>
        <dbReference type="Proteomes" id="UP001372338"/>
    </source>
</evidence>
<sequence length="223" mass="26054">MVALLSDSKCHFLCMPIKAAPKLTTLGARKRKIDASSSPRRVNWPRSIEQRLDHILRSLNHIKHKLAAVTQMIQTVMQSPSGRKWVRDLGERMHADDNFFFSLEQLRRPLARRQVNQPRNIAEELDEIERSLRHMRHDVETMHRFMQTKVHDLREKTQERSTGSVVLDADEEVRIGVDDGPLPNEDEDEDEDEDDEDEDEDDEDDEEDEDEDEEDRDGSEDDV</sequence>
<feature type="compositionally biased region" description="Acidic residues" evidence="1">
    <location>
        <begin position="184"/>
        <end position="223"/>
    </location>
</feature>
<dbReference type="EMBL" id="JAYWIO010000004">
    <property type="protein sequence ID" value="KAK7269298.1"/>
    <property type="molecule type" value="Genomic_DNA"/>
</dbReference>
<accession>A0AAN9FCJ8</accession>
<dbReference type="AlphaFoldDB" id="A0AAN9FCJ8"/>
<organism evidence="2 3">
    <name type="scientific">Crotalaria pallida</name>
    <name type="common">Smooth rattlebox</name>
    <name type="synonym">Crotalaria striata</name>
    <dbReference type="NCBI Taxonomy" id="3830"/>
    <lineage>
        <taxon>Eukaryota</taxon>
        <taxon>Viridiplantae</taxon>
        <taxon>Streptophyta</taxon>
        <taxon>Embryophyta</taxon>
        <taxon>Tracheophyta</taxon>
        <taxon>Spermatophyta</taxon>
        <taxon>Magnoliopsida</taxon>
        <taxon>eudicotyledons</taxon>
        <taxon>Gunneridae</taxon>
        <taxon>Pentapetalae</taxon>
        <taxon>rosids</taxon>
        <taxon>fabids</taxon>
        <taxon>Fabales</taxon>
        <taxon>Fabaceae</taxon>
        <taxon>Papilionoideae</taxon>
        <taxon>50 kb inversion clade</taxon>
        <taxon>genistoids sensu lato</taxon>
        <taxon>core genistoids</taxon>
        <taxon>Crotalarieae</taxon>
        <taxon>Crotalaria</taxon>
    </lineage>
</organism>